<dbReference type="PANTHER" id="PTHR23120:SF42">
    <property type="entry name" value="MAESTRO HEAT-LIKE REPEAT FAMILY MEMBER 3"/>
    <property type="match status" value="1"/>
</dbReference>
<dbReference type="PANTHER" id="PTHR23120">
    <property type="entry name" value="MAESTRO-RELATED HEAT DOMAIN-CONTAINING"/>
    <property type="match status" value="1"/>
</dbReference>
<dbReference type="InterPro" id="IPR055406">
    <property type="entry name" value="HEAT_Maestro"/>
</dbReference>
<dbReference type="EMBL" id="JAGFMF010011641">
    <property type="protein sequence ID" value="KAG8518016.1"/>
    <property type="molecule type" value="Genomic_DNA"/>
</dbReference>
<sequence length="383" mass="43126">MVIRNCWHNRPVFTVLIDALQKQDYTNHFTALVYLTELLRCPQVAVVVDDAAVRVLGNWFKCEEPATVKLLLQVVEIFAKHGNMARQLSLLQPHVLSCCYTLDSDLVMDTLLALRCLVDHLTWQHSASFLTQLTFTLTPFFEEVKRPEVEVVPARGVCLLAQDSEILRLTAFEIYGSLLDKVKRNVLVFPLRHQVLNLIVVLVIHLVDRNASVAQICRPTLCHTASILGWSKLRAVFAEKDVWMILRALLEQEPSRASWFLKQSVTLFKSPQAAIRQAAVWFAGQIIQTLHEEEAEDAEAAYSGELLLSLPAGPGPSAQPTGPSVHPKHQPVSAAALRDMRHDPDPMVSCLAMQTFYVLEAREKMEAPVPTSCFCGRSRKRRF</sequence>
<accession>A0A8J6DRE5</accession>
<name>A0A8J6DRE5_GALPY</name>
<protein>
    <submittedName>
        <fullName evidence="3">Maestro heat-like repeat-containing protein family member 7</fullName>
    </submittedName>
</protein>
<feature type="region of interest" description="Disordered" evidence="1">
    <location>
        <begin position="313"/>
        <end position="332"/>
    </location>
</feature>
<dbReference type="AlphaFoldDB" id="A0A8J6DRE5"/>
<dbReference type="GO" id="GO:0005737">
    <property type="term" value="C:cytoplasm"/>
    <property type="evidence" value="ECO:0007669"/>
    <property type="project" value="TreeGrafter"/>
</dbReference>
<comment type="caution">
    <text evidence="3">The sequence shown here is derived from an EMBL/GenBank/DDBJ whole genome shotgun (WGS) entry which is preliminary data.</text>
</comment>
<reference evidence="3" key="1">
    <citation type="journal article" date="2021" name="Evol. Appl.">
        <title>The genome of the Pyrenean desman and the effects of bottlenecks and inbreeding on the genomic landscape of an endangered species.</title>
        <authorList>
            <person name="Escoda L."/>
            <person name="Castresana J."/>
        </authorList>
    </citation>
    <scope>NUCLEOTIDE SEQUENCE</scope>
    <source>
        <strain evidence="3">IBE-C5619</strain>
    </source>
</reference>
<dbReference type="SUPFAM" id="SSF48371">
    <property type="entry name" value="ARM repeat"/>
    <property type="match status" value="1"/>
</dbReference>
<gene>
    <name evidence="3" type="ORF">J0S82_016856</name>
</gene>
<proteinExistence type="predicted"/>
<evidence type="ECO:0000259" key="2">
    <source>
        <dbReference type="Pfam" id="PF23227"/>
    </source>
</evidence>
<evidence type="ECO:0000256" key="1">
    <source>
        <dbReference type="SAM" id="MobiDB-lite"/>
    </source>
</evidence>
<evidence type="ECO:0000313" key="4">
    <source>
        <dbReference type="Proteomes" id="UP000700334"/>
    </source>
</evidence>
<feature type="domain" description="Maestro/Maestro-like HEAT-repeats" evidence="2">
    <location>
        <begin position="53"/>
        <end position="143"/>
    </location>
</feature>
<feature type="domain" description="Maestro/Maestro-like HEAT-repeats" evidence="2">
    <location>
        <begin position="159"/>
        <end position="297"/>
    </location>
</feature>
<organism evidence="3 4">
    <name type="scientific">Galemys pyrenaicus</name>
    <name type="common">Iberian desman</name>
    <name type="synonym">Pyrenean desman</name>
    <dbReference type="NCBI Taxonomy" id="202257"/>
    <lineage>
        <taxon>Eukaryota</taxon>
        <taxon>Metazoa</taxon>
        <taxon>Chordata</taxon>
        <taxon>Craniata</taxon>
        <taxon>Vertebrata</taxon>
        <taxon>Euteleostomi</taxon>
        <taxon>Mammalia</taxon>
        <taxon>Eutheria</taxon>
        <taxon>Laurasiatheria</taxon>
        <taxon>Eulipotyphla</taxon>
        <taxon>Talpidae</taxon>
        <taxon>Galemys</taxon>
    </lineage>
</organism>
<dbReference type="InterPro" id="IPR016024">
    <property type="entry name" value="ARM-type_fold"/>
</dbReference>
<dbReference type="InterPro" id="IPR045206">
    <property type="entry name" value="Maestro_heat-like_prot"/>
</dbReference>
<evidence type="ECO:0000313" key="3">
    <source>
        <dbReference type="EMBL" id="KAG8518016.1"/>
    </source>
</evidence>
<dbReference type="OrthoDB" id="9580893at2759"/>
<dbReference type="Pfam" id="PF23227">
    <property type="entry name" value="HEAT_MROH2B_C"/>
    <property type="match status" value="2"/>
</dbReference>
<dbReference type="Proteomes" id="UP000700334">
    <property type="component" value="Unassembled WGS sequence"/>
</dbReference>
<keyword evidence="4" id="KW-1185">Reference proteome</keyword>